<keyword evidence="1" id="KW-0812">Transmembrane</keyword>
<dbReference type="RefSeq" id="WP_049167494.1">
    <property type="nucleotide sequence ID" value="NZ_CP091865.1"/>
</dbReference>
<dbReference type="EMBL" id="JASNVK010000011">
    <property type="protein sequence ID" value="MDK4301004.1"/>
    <property type="molecule type" value="Genomic_DNA"/>
</dbReference>
<evidence type="ECO:0000259" key="2">
    <source>
        <dbReference type="Pfam" id="PF04024"/>
    </source>
</evidence>
<evidence type="ECO:0000256" key="1">
    <source>
        <dbReference type="SAM" id="Phobius"/>
    </source>
</evidence>
<reference evidence="4 6" key="1">
    <citation type="submission" date="2023-05" db="EMBL/GenBank/DDBJ databases">
        <title>Metabolic capabilities are highly conserved among human nasal-associated Corynebacterium species in pangenomic analyses.</title>
        <authorList>
            <person name="Tran T.H."/>
            <person name="Roberts A.Q."/>
            <person name="Escapa I.F."/>
            <person name="Gao W."/>
            <person name="Conlan S."/>
            <person name="Kong H."/>
            <person name="Segre J.A."/>
            <person name="Kelly M.S."/>
            <person name="Lemon K.P."/>
        </authorList>
    </citation>
    <scope>NUCLEOTIDE SEQUENCE</scope>
    <source>
        <strain evidence="4">KPL2654</strain>
        <strain evidence="3 6">KPL2811</strain>
    </source>
</reference>
<evidence type="ECO:0000313" key="3">
    <source>
        <dbReference type="EMBL" id="MDK4301004.1"/>
    </source>
</evidence>
<comment type="caution">
    <text evidence="4">The sequence shown here is derived from an EMBL/GenBank/DDBJ whole genome shotgun (WGS) entry which is preliminary data.</text>
</comment>
<organism evidence="4 5">
    <name type="scientific">Corynebacterium propinquum</name>
    <dbReference type="NCBI Taxonomy" id="43769"/>
    <lineage>
        <taxon>Bacteria</taxon>
        <taxon>Bacillati</taxon>
        <taxon>Actinomycetota</taxon>
        <taxon>Actinomycetes</taxon>
        <taxon>Mycobacteriales</taxon>
        <taxon>Corynebacteriaceae</taxon>
        <taxon>Corynebacterium</taxon>
    </lineage>
</organism>
<protein>
    <submittedName>
        <fullName evidence="4">PspC domain-containing protein</fullName>
    </submittedName>
</protein>
<evidence type="ECO:0000313" key="5">
    <source>
        <dbReference type="Proteomes" id="UP001226160"/>
    </source>
</evidence>
<accession>A0AAP4BZK6</accession>
<keyword evidence="1" id="KW-0472">Membrane</keyword>
<sequence length="64" mass="7324">MELPVENKWHRTDEGKQIAGVCAGVAETYGVKADTVRWCYVLACLVGAPMIFVYLFQWLAYPKW</sequence>
<keyword evidence="6" id="KW-1185">Reference proteome</keyword>
<name>A0AAP4BZK6_9CORY</name>
<gene>
    <name evidence="3" type="ORF">QPX45_07065</name>
    <name evidence="4" type="ORF">QPX54_06745</name>
</gene>
<dbReference type="AlphaFoldDB" id="A0AAP4BZK6"/>
<dbReference type="Proteomes" id="UP001243856">
    <property type="component" value="Unassembled WGS sequence"/>
</dbReference>
<dbReference type="EMBL" id="JASNVP010000005">
    <property type="protein sequence ID" value="MDK4326207.1"/>
    <property type="molecule type" value="Genomic_DNA"/>
</dbReference>
<proteinExistence type="predicted"/>
<dbReference type="Pfam" id="PF04024">
    <property type="entry name" value="PspC"/>
    <property type="match status" value="1"/>
</dbReference>
<feature type="domain" description="Phage shock protein PspC N-terminal" evidence="2">
    <location>
        <begin position="8"/>
        <end position="63"/>
    </location>
</feature>
<dbReference type="Proteomes" id="UP001226160">
    <property type="component" value="Unassembled WGS sequence"/>
</dbReference>
<evidence type="ECO:0000313" key="4">
    <source>
        <dbReference type="EMBL" id="MDK4326207.1"/>
    </source>
</evidence>
<feature type="transmembrane region" description="Helical" evidence="1">
    <location>
        <begin position="38"/>
        <end position="61"/>
    </location>
</feature>
<dbReference type="InterPro" id="IPR007168">
    <property type="entry name" value="Phageshock_PspC_N"/>
</dbReference>
<keyword evidence="1" id="KW-1133">Transmembrane helix</keyword>
<evidence type="ECO:0000313" key="6">
    <source>
        <dbReference type="Proteomes" id="UP001243856"/>
    </source>
</evidence>